<keyword evidence="2" id="KW-1133">Transmembrane helix</keyword>
<dbReference type="GO" id="GO:1902201">
    <property type="term" value="P:negative regulation of bacterial-type flagellum-dependent cell motility"/>
    <property type="evidence" value="ECO:0007669"/>
    <property type="project" value="TreeGrafter"/>
</dbReference>
<evidence type="ECO:0000256" key="2">
    <source>
        <dbReference type="SAM" id="Phobius"/>
    </source>
</evidence>
<dbReference type="GO" id="GO:0000160">
    <property type="term" value="P:phosphorelay signal transduction system"/>
    <property type="evidence" value="ECO:0007669"/>
    <property type="project" value="UniProtKB-KW"/>
</dbReference>
<dbReference type="NCBIfam" id="TIGR00254">
    <property type="entry name" value="GGDEF"/>
    <property type="match status" value="1"/>
</dbReference>
<dbReference type="InterPro" id="IPR038318">
    <property type="entry name" value="KdpD_sf"/>
</dbReference>
<dbReference type="PANTHER" id="PTHR45138">
    <property type="entry name" value="REGULATORY COMPONENTS OF SENSORY TRANSDUCTION SYSTEM"/>
    <property type="match status" value="1"/>
</dbReference>
<gene>
    <name evidence="4" type="ORF">KDA27_16080</name>
</gene>
<dbReference type="InterPro" id="IPR043128">
    <property type="entry name" value="Rev_trsase/Diguanyl_cyclase"/>
</dbReference>
<dbReference type="EMBL" id="JAGQHS010000093">
    <property type="protein sequence ID" value="MCA9757323.1"/>
    <property type="molecule type" value="Genomic_DNA"/>
</dbReference>
<evidence type="ECO:0000313" key="4">
    <source>
        <dbReference type="EMBL" id="MCA9757323.1"/>
    </source>
</evidence>
<dbReference type="GO" id="GO:0005886">
    <property type="term" value="C:plasma membrane"/>
    <property type="evidence" value="ECO:0007669"/>
    <property type="project" value="TreeGrafter"/>
</dbReference>
<keyword evidence="2" id="KW-0472">Membrane</keyword>
<accession>A0A956NGA3</accession>
<feature type="region of interest" description="Disordered" evidence="1">
    <location>
        <begin position="286"/>
        <end position="313"/>
    </location>
</feature>
<evidence type="ECO:0000313" key="5">
    <source>
        <dbReference type="Proteomes" id="UP000739538"/>
    </source>
</evidence>
<dbReference type="SUPFAM" id="SSF55073">
    <property type="entry name" value="Nucleotide cyclase"/>
    <property type="match status" value="1"/>
</dbReference>
<sequence>MQTTITQGINEYFVALRERQIGAIAVVSALVVGVLDFLIGYELSLTILYIAPVSLAAWYGGGRRMGIAVACACAGLWLATDLTAGHPYTRAGFVYWNAAVHLGFFLAISLLVSTLRSRLDAESRLARTDALTGLANARAIRDAADSVFELCQRLGLPVAIAFIDLDHFKLVNDRFGHAEGDRALVMVSSVLRGCLRRTDLVGRLGGDEFVLILPNTSCEQAQSVLAKVHDRLQTSARTHGWPLGFSIGVSVHPDPPADSTGAIQMADALAYEAKHSGKNRIVLREAPPLEPPVGAERRRPDIVDDDSDMWYHA</sequence>
<feature type="domain" description="GGDEF" evidence="3">
    <location>
        <begin position="156"/>
        <end position="286"/>
    </location>
</feature>
<organism evidence="4 5">
    <name type="scientific">Eiseniibacteriota bacterium</name>
    <dbReference type="NCBI Taxonomy" id="2212470"/>
    <lineage>
        <taxon>Bacteria</taxon>
        <taxon>Candidatus Eiseniibacteriota</taxon>
    </lineage>
</organism>
<dbReference type="PROSITE" id="PS50887">
    <property type="entry name" value="GGDEF"/>
    <property type="match status" value="1"/>
</dbReference>
<dbReference type="Proteomes" id="UP000739538">
    <property type="component" value="Unassembled WGS sequence"/>
</dbReference>
<keyword evidence="2" id="KW-0812">Transmembrane</keyword>
<name>A0A956NGA3_UNCEI</name>
<feature type="transmembrane region" description="Helical" evidence="2">
    <location>
        <begin position="94"/>
        <end position="115"/>
    </location>
</feature>
<dbReference type="GO" id="GO:0043709">
    <property type="term" value="P:cell adhesion involved in single-species biofilm formation"/>
    <property type="evidence" value="ECO:0007669"/>
    <property type="project" value="TreeGrafter"/>
</dbReference>
<dbReference type="AlphaFoldDB" id="A0A956NGA3"/>
<dbReference type="InterPro" id="IPR029787">
    <property type="entry name" value="Nucleotide_cyclase"/>
</dbReference>
<feature type="transmembrane region" description="Helical" evidence="2">
    <location>
        <begin position="21"/>
        <end position="39"/>
    </location>
</feature>
<feature type="transmembrane region" description="Helical" evidence="2">
    <location>
        <begin position="45"/>
        <end position="61"/>
    </location>
</feature>
<dbReference type="PANTHER" id="PTHR45138:SF24">
    <property type="entry name" value="DIGUANYLATE CYCLASE DGCC-RELATED"/>
    <property type="match status" value="1"/>
</dbReference>
<reference evidence="4" key="2">
    <citation type="journal article" date="2021" name="Microbiome">
        <title>Successional dynamics and alternative stable states in a saline activated sludge microbial community over 9 years.</title>
        <authorList>
            <person name="Wang Y."/>
            <person name="Ye J."/>
            <person name="Ju F."/>
            <person name="Liu L."/>
            <person name="Boyd J.A."/>
            <person name="Deng Y."/>
            <person name="Parks D.H."/>
            <person name="Jiang X."/>
            <person name="Yin X."/>
            <person name="Woodcroft B.J."/>
            <person name="Tyson G.W."/>
            <person name="Hugenholtz P."/>
            <person name="Polz M.F."/>
            <person name="Zhang T."/>
        </authorList>
    </citation>
    <scope>NUCLEOTIDE SEQUENCE</scope>
    <source>
        <strain evidence="4">HKST-UBA02</strain>
    </source>
</reference>
<dbReference type="GO" id="GO:0005524">
    <property type="term" value="F:ATP binding"/>
    <property type="evidence" value="ECO:0007669"/>
    <property type="project" value="UniProtKB-KW"/>
</dbReference>
<dbReference type="Gene3D" id="3.30.70.270">
    <property type="match status" value="1"/>
</dbReference>
<evidence type="ECO:0000259" key="3">
    <source>
        <dbReference type="PROSITE" id="PS50887"/>
    </source>
</evidence>
<reference evidence="4" key="1">
    <citation type="submission" date="2020-04" db="EMBL/GenBank/DDBJ databases">
        <authorList>
            <person name="Zhang T."/>
        </authorList>
    </citation>
    <scope>NUCLEOTIDE SEQUENCE</scope>
    <source>
        <strain evidence="4">HKST-UBA02</strain>
    </source>
</reference>
<proteinExistence type="predicted"/>
<comment type="caution">
    <text evidence="4">The sequence shown here is derived from an EMBL/GenBank/DDBJ whole genome shotgun (WGS) entry which is preliminary data.</text>
</comment>
<evidence type="ECO:0000256" key="1">
    <source>
        <dbReference type="SAM" id="MobiDB-lite"/>
    </source>
</evidence>
<dbReference type="FunFam" id="3.30.70.270:FF:000001">
    <property type="entry name" value="Diguanylate cyclase domain protein"/>
    <property type="match status" value="1"/>
</dbReference>
<dbReference type="Gene3D" id="1.20.120.620">
    <property type="entry name" value="Backbone structure of the membrane domain of e. Coli histidine kinase receptor kdpd"/>
    <property type="match status" value="1"/>
</dbReference>
<dbReference type="Pfam" id="PF00990">
    <property type="entry name" value="GGDEF"/>
    <property type="match status" value="1"/>
</dbReference>
<dbReference type="GO" id="GO:0016301">
    <property type="term" value="F:kinase activity"/>
    <property type="evidence" value="ECO:0007669"/>
    <property type="project" value="UniProtKB-KW"/>
</dbReference>
<protein>
    <submittedName>
        <fullName evidence="4">Diguanylate cyclase</fullName>
        <ecNumber evidence="4">2.7.7.65</ecNumber>
    </submittedName>
</protein>
<keyword evidence="4" id="KW-0808">Transferase</keyword>
<dbReference type="GO" id="GO:0052621">
    <property type="term" value="F:diguanylate cyclase activity"/>
    <property type="evidence" value="ECO:0007669"/>
    <property type="project" value="UniProtKB-EC"/>
</dbReference>
<dbReference type="CDD" id="cd01949">
    <property type="entry name" value="GGDEF"/>
    <property type="match status" value="1"/>
</dbReference>
<keyword evidence="4" id="KW-0548">Nucleotidyltransferase</keyword>
<feature type="compositionally biased region" description="Acidic residues" evidence="1">
    <location>
        <begin position="303"/>
        <end position="313"/>
    </location>
</feature>
<dbReference type="SMART" id="SM00267">
    <property type="entry name" value="GGDEF"/>
    <property type="match status" value="1"/>
</dbReference>
<dbReference type="InterPro" id="IPR000160">
    <property type="entry name" value="GGDEF_dom"/>
</dbReference>
<dbReference type="EC" id="2.7.7.65" evidence="4"/>
<dbReference type="InterPro" id="IPR050469">
    <property type="entry name" value="Diguanylate_Cyclase"/>
</dbReference>